<name>A0A3P6SJK7_CYLGO</name>
<keyword evidence="3" id="KW-1185">Reference proteome</keyword>
<dbReference type="PANTHER" id="PTHR22803">
    <property type="entry name" value="MANNOSE, PHOSPHOLIPASE, LECTIN RECEPTOR RELATED"/>
    <property type="match status" value="1"/>
</dbReference>
<dbReference type="InterPro" id="IPR016186">
    <property type="entry name" value="C-type_lectin-like/link_sf"/>
</dbReference>
<protein>
    <recommendedName>
        <fullName evidence="1">C-type lectin domain-containing protein</fullName>
    </recommendedName>
</protein>
<organism evidence="2 3">
    <name type="scientific">Cylicostephanus goldi</name>
    <name type="common">Nematode worm</name>
    <dbReference type="NCBI Taxonomy" id="71465"/>
    <lineage>
        <taxon>Eukaryota</taxon>
        <taxon>Metazoa</taxon>
        <taxon>Ecdysozoa</taxon>
        <taxon>Nematoda</taxon>
        <taxon>Chromadorea</taxon>
        <taxon>Rhabditida</taxon>
        <taxon>Rhabditina</taxon>
        <taxon>Rhabditomorpha</taxon>
        <taxon>Strongyloidea</taxon>
        <taxon>Strongylidae</taxon>
        <taxon>Cylicostephanus</taxon>
    </lineage>
</organism>
<accession>A0A3P6SJK7</accession>
<dbReference type="SUPFAM" id="SSF56436">
    <property type="entry name" value="C-type lectin-like"/>
    <property type="match status" value="1"/>
</dbReference>
<dbReference type="InterPro" id="IPR001304">
    <property type="entry name" value="C-type_lectin-like"/>
</dbReference>
<dbReference type="InterPro" id="IPR050111">
    <property type="entry name" value="C-type_lectin/snaclec_domain"/>
</dbReference>
<reference evidence="2 3" key="1">
    <citation type="submission" date="2018-11" db="EMBL/GenBank/DDBJ databases">
        <authorList>
            <consortium name="Pathogen Informatics"/>
        </authorList>
    </citation>
    <scope>NUCLEOTIDE SEQUENCE [LARGE SCALE GENOMIC DNA]</scope>
</reference>
<feature type="domain" description="C-type lectin" evidence="1">
    <location>
        <begin position="35"/>
        <end position="157"/>
    </location>
</feature>
<dbReference type="PROSITE" id="PS50041">
    <property type="entry name" value="C_TYPE_LECTIN_2"/>
    <property type="match status" value="1"/>
</dbReference>
<proteinExistence type="predicted"/>
<dbReference type="EMBL" id="UYRV01006798">
    <property type="protein sequence ID" value="VDK54008.1"/>
    <property type="molecule type" value="Genomic_DNA"/>
</dbReference>
<dbReference type="AlphaFoldDB" id="A0A3P6SJK7"/>
<evidence type="ECO:0000313" key="3">
    <source>
        <dbReference type="Proteomes" id="UP000271889"/>
    </source>
</evidence>
<gene>
    <name evidence="2" type="ORF">CGOC_LOCUS2859</name>
</gene>
<dbReference type="Proteomes" id="UP000271889">
    <property type="component" value="Unassembled WGS sequence"/>
</dbReference>
<dbReference type="OrthoDB" id="5860166at2759"/>
<dbReference type="Pfam" id="PF00059">
    <property type="entry name" value="Lectin_C"/>
    <property type="match status" value="1"/>
</dbReference>
<dbReference type="InterPro" id="IPR016187">
    <property type="entry name" value="CTDL_fold"/>
</dbReference>
<sequence>MVSHDIIKLEKMRIVYLQNLIRLSRQRLKNFRWGTFSNAESLCRNFGAHLTSIHSADENHFVAELAETGLEFPSNEAHERATWIGLRRADDSKGDWLWTDGTKVDFLAWSPNEPNDSSGNERCVEVHFISYTSKLKVNASNVFRSENCMPNLRSSCNVRIAGI</sequence>
<evidence type="ECO:0000313" key="2">
    <source>
        <dbReference type="EMBL" id="VDK54008.1"/>
    </source>
</evidence>
<dbReference type="Gene3D" id="3.10.100.10">
    <property type="entry name" value="Mannose-Binding Protein A, subunit A"/>
    <property type="match status" value="1"/>
</dbReference>
<evidence type="ECO:0000259" key="1">
    <source>
        <dbReference type="PROSITE" id="PS50041"/>
    </source>
</evidence>
<dbReference type="SMART" id="SM00034">
    <property type="entry name" value="CLECT"/>
    <property type="match status" value="1"/>
</dbReference>